<dbReference type="InterPro" id="IPR023359">
    <property type="entry name" value="Dihydro_DH_chainA_dom2"/>
</dbReference>
<feature type="transmembrane region" description="Helical" evidence="13">
    <location>
        <begin position="348"/>
        <end position="367"/>
    </location>
</feature>
<dbReference type="OrthoDB" id="14784at2759"/>
<evidence type="ECO:0000313" key="16">
    <source>
        <dbReference type="Proteomes" id="UP001165085"/>
    </source>
</evidence>
<evidence type="ECO:0000256" key="10">
    <source>
        <dbReference type="ARBA" id="ARBA00023002"/>
    </source>
</evidence>
<gene>
    <name evidence="15" type="ORF">TrST_g223</name>
</gene>
<dbReference type="EMBL" id="BRXY01000103">
    <property type="protein sequence ID" value="GMH65848.1"/>
    <property type="molecule type" value="Genomic_DNA"/>
</dbReference>
<comment type="subunit">
    <text evidence="11">Homodimer.</text>
</comment>
<dbReference type="PANTHER" id="PTHR48109">
    <property type="entry name" value="DIHYDROOROTATE DEHYDROGENASE (QUINONE), MITOCHONDRIAL-RELATED"/>
    <property type="match status" value="1"/>
</dbReference>
<keyword evidence="13" id="KW-1133">Transmembrane helix</keyword>
<keyword evidence="9 11" id="KW-0665">Pyrimidine biosynthesis</keyword>
<evidence type="ECO:0000256" key="12">
    <source>
        <dbReference type="SAM" id="MobiDB-lite"/>
    </source>
</evidence>
<keyword evidence="10 11" id="KW-0560">Oxidoreductase</keyword>
<evidence type="ECO:0000256" key="9">
    <source>
        <dbReference type="ARBA" id="ARBA00022975"/>
    </source>
</evidence>
<comment type="function">
    <text evidence="11">Catalyzes the conversion of dihydroorotate to orotate with fumarate as the electron acceptor.</text>
</comment>
<dbReference type="InterPro" id="IPR050074">
    <property type="entry name" value="DHO_dehydrogenase"/>
</dbReference>
<keyword evidence="6 11" id="KW-0963">Cytoplasm</keyword>
<evidence type="ECO:0000256" key="3">
    <source>
        <dbReference type="ARBA" id="ARBA00004725"/>
    </source>
</evidence>
<dbReference type="InterPro" id="IPR013785">
    <property type="entry name" value="Aldolase_TIM"/>
</dbReference>
<dbReference type="CDD" id="cd04741">
    <property type="entry name" value="DHOD_1A_like"/>
    <property type="match status" value="1"/>
</dbReference>
<comment type="subcellular location">
    <subcellularLocation>
        <location evidence="2 11">Cytoplasm</location>
    </subcellularLocation>
</comment>
<evidence type="ECO:0000256" key="13">
    <source>
        <dbReference type="SAM" id="Phobius"/>
    </source>
</evidence>
<sequence length="387" mass="41546">MQVQFCGLTLDGCVYNASGPRTGSSDALAKVGSSKSCAILTKSATLLPQNGNPLPRTYTSPNFSINSEGLPNKSIDYYIDSETIKESVLDSGKPYFVSISGKSLDDNVEMMKRICKAPGVAGIELNLACPNVIGHPIIAYDMVQLRSALKTVASLSLPLPIGIKLPPYFDFIHYQKAAEIINEYKSTISYIVTMNTVGNTLMISPHSGSPVISPKGGYGGLSGPAVKPIALAQVRKFSELLDPSIDIVGVGGVQSGQDVYDMILCGAKVVQVGTCHWIEGPKCFDRIVEEFEEICRKNGVKELEEIRGKLKEWSKKGAALDRQGRKSEPKTSAKGGAKFQSTLDDSSFLLLSVAVVVMIQVLLVMLAQALGHLDVPAVAQFMDNLKA</sequence>
<evidence type="ECO:0000256" key="1">
    <source>
        <dbReference type="ARBA" id="ARBA00001917"/>
    </source>
</evidence>
<feature type="region of interest" description="Disordered" evidence="12">
    <location>
        <begin position="317"/>
        <end position="338"/>
    </location>
</feature>
<dbReference type="GO" id="GO:0006207">
    <property type="term" value="P:'de novo' pyrimidine nucleobase biosynthetic process"/>
    <property type="evidence" value="ECO:0007669"/>
    <property type="project" value="InterPro"/>
</dbReference>
<comment type="cofactor">
    <cofactor evidence="1 11">
        <name>FMN</name>
        <dbReference type="ChEBI" id="CHEBI:58210"/>
    </cofactor>
</comment>
<dbReference type="Proteomes" id="UP001165085">
    <property type="component" value="Unassembled WGS sequence"/>
</dbReference>
<dbReference type="PANTHER" id="PTHR48109:SF1">
    <property type="entry name" value="DIHYDROOROTATE DEHYDROGENASE (FUMARATE)"/>
    <property type="match status" value="1"/>
</dbReference>
<dbReference type="Gene3D" id="2.30.26.10">
    <property type="entry name" value="Dihydroorotate Dehydrogenase A, chain A, domain 2"/>
    <property type="match status" value="1"/>
</dbReference>
<keyword evidence="8 11" id="KW-0288">FMN</keyword>
<keyword evidence="13" id="KW-0812">Transmembrane</keyword>
<evidence type="ECO:0000313" key="15">
    <source>
        <dbReference type="EMBL" id="GMH65848.1"/>
    </source>
</evidence>
<dbReference type="PROSITE" id="PS00912">
    <property type="entry name" value="DHODEHASE_2"/>
    <property type="match status" value="1"/>
</dbReference>
<evidence type="ECO:0000256" key="6">
    <source>
        <dbReference type="ARBA" id="ARBA00022490"/>
    </source>
</evidence>
<proteinExistence type="inferred from homology"/>
<name>A0A9W7E7U0_9STRA</name>
<protein>
    <recommendedName>
        <fullName evidence="5 11">Dihydroorotate dehydrogenase (fumarate)</fullName>
        <ecNumber evidence="11">1.3.98.1</ecNumber>
    </recommendedName>
    <alternativeName>
        <fullName evidence="11">Dihydroorotate oxidase</fullName>
    </alternativeName>
</protein>
<feature type="compositionally biased region" description="Basic and acidic residues" evidence="12">
    <location>
        <begin position="317"/>
        <end position="331"/>
    </location>
</feature>
<evidence type="ECO:0000256" key="7">
    <source>
        <dbReference type="ARBA" id="ARBA00022630"/>
    </source>
</evidence>
<evidence type="ECO:0000256" key="11">
    <source>
        <dbReference type="RuleBase" id="RU364042"/>
    </source>
</evidence>
<dbReference type="EC" id="1.3.98.1" evidence="11"/>
<dbReference type="Pfam" id="PF01180">
    <property type="entry name" value="DHO_dh"/>
    <property type="match status" value="1"/>
</dbReference>
<evidence type="ECO:0000256" key="8">
    <source>
        <dbReference type="ARBA" id="ARBA00022643"/>
    </source>
</evidence>
<dbReference type="Gene3D" id="3.20.20.70">
    <property type="entry name" value="Aldolase class I"/>
    <property type="match status" value="1"/>
</dbReference>
<evidence type="ECO:0000259" key="14">
    <source>
        <dbReference type="Pfam" id="PF01180"/>
    </source>
</evidence>
<feature type="domain" description="Dihydroorotate dehydrogenase catalytic" evidence="14">
    <location>
        <begin position="2"/>
        <end position="294"/>
    </location>
</feature>
<comment type="catalytic activity">
    <reaction evidence="11">
        <text>(S)-dihydroorotate + fumarate = orotate + succinate</text>
        <dbReference type="Rhea" id="RHEA:30059"/>
        <dbReference type="ChEBI" id="CHEBI:29806"/>
        <dbReference type="ChEBI" id="CHEBI:30031"/>
        <dbReference type="ChEBI" id="CHEBI:30839"/>
        <dbReference type="ChEBI" id="CHEBI:30864"/>
        <dbReference type="EC" id="1.3.98.1"/>
    </reaction>
</comment>
<keyword evidence="13" id="KW-0472">Membrane</keyword>
<evidence type="ECO:0000256" key="4">
    <source>
        <dbReference type="ARBA" id="ARBA00008008"/>
    </source>
</evidence>
<organism evidence="15 16">
    <name type="scientific">Triparma strigata</name>
    <dbReference type="NCBI Taxonomy" id="1606541"/>
    <lineage>
        <taxon>Eukaryota</taxon>
        <taxon>Sar</taxon>
        <taxon>Stramenopiles</taxon>
        <taxon>Ochrophyta</taxon>
        <taxon>Bolidophyceae</taxon>
        <taxon>Parmales</taxon>
        <taxon>Triparmaceae</taxon>
        <taxon>Triparma</taxon>
    </lineage>
</organism>
<dbReference type="NCBIfam" id="NF002702">
    <property type="entry name" value="PRK02506.1"/>
    <property type="match status" value="1"/>
</dbReference>
<keyword evidence="16" id="KW-1185">Reference proteome</keyword>
<comment type="similarity">
    <text evidence="4 11">Belongs to the dihydroorotate dehydrogenase family. Type 1 subfamily.</text>
</comment>
<evidence type="ECO:0000256" key="5">
    <source>
        <dbReference type="ARBA" id="ARBA00021374"/>
    </source>
</evidence>
<dbReference type="InterPro" id="IPR001295">
    <property type="entry name" value="Dihydroorotate_DH_CS"/>
</dbReference>
<keyword evidence="7 11" id="KW-0285">Flavoprotein</keyword>
<dbReference type="AlphaFoldDB" id="A0A9W7E7U0"/>
<comment type="caution">
    <text evidence="15">The sequence shown here is derived from an EMBL/GenBank/DDBJ whole genome shotgun (WGS) entry which is preliminary data.</text>
</comment>
<evidence type="ECO:0000256" key="2">
    <source>
        <dbReference type="ARBA" id="ARBA00004496"/>
    </source>
</evidence>
<dbReference type="GO" id="GO:1990663">
    <property type="term" value="F:dihydroorotate dehydrogenase (fumarate) activity"/>
    <property type="evidence" value="ECO:0007669"/>
    <property type="project" value="UniProtKB-EC"/>
</dbReference>
<dbReference type="GO" id="GO:0005737">
    <property type="term" value="C:cytoplasm"/>
    <property type="evidence" value="ECO:0007669"/>
    <property type="project" value="UniProtKB-SubCell"/>
</dbReference>
<dbReference type="InterPro" id="IPR033886">
    <property type="entry name" value="DHOD_1A"/>
</dbReference>
<dbReference type="GO" id="GO:0006221">
    <property type="term" value="P:pyrimidine nucleotide biosynthetic process"/>
    <property type="evidence" value="ECO:0007669"/>
    <property type="project" value="UniProtKB-KW"/>
</dbReference>
<comment type="pathway">
    <text evidence="3 11">Pyrimidine metabolism; UMP biosynthesis via de novo pathway.</text>
</comment>
<dbReference type="InterPro" id="IPR005720">
    <property type="entry name" value="Dihydroorotate_DH_cat"/>
</dbReference>
<accession>A0A9W7E7U0</accession>
<dbReference type="SUPFAM" id="SSF51395">
    <property type="entry name" value="FMN-linked oxidoreductases"/>
    <property type="match status" value="1"/>
</dbReference>
<reference evidence="16" key="1">
    <citation type="journal article" date="2023" name="Commun. Biol.">
        <title>Genome analysis of Parmales, the sister group of diatoms, reveals the evolutionary specialization of diatoms from phago-mixotrophs to photoautotrophs.</title>
        <authorList>
            <person name="Ban H."/>
            <person name="Sato S."/>
            <person name="Yoshikawa S."/>
            <person name="Yamada K."/>
            <person name="Nakamura Y."/>
            <person name="Ichinomiya M."/>
            <person name="Sato N."/>
            <person name="Blanc-Mathieu R."/>
            <person name="Endo H."/>
            <person name="Kuwata A."/>
            <person name="Ogata H."/>
        </authorList>
    </citation>
    <scope>NUCLEOTIDE SEQUENCE [LARGE SCALE GENOMIC DNA]</scope>
    <source>
        <strain evidence="16">NIES 3701</strain>
    </source>
</reference>